<name>A0A5N6KUF6_9ROSI</name>
<reference evidence="2 3" key="1">
    <citation type="submission" date="2019-06" db="EMBL/GenBank/DDBJ databases">
        <title>A chromosomal-level reference genome of Carpinus fangiana (Coryloideae, Betulaceae).</title>
        <authorList>
            <person name="Yang X."/>
            <person name="Wang Z."/>
            <person name="Zhang L."/>
            <person name="Hao G."/>
            <person name="Liu J."/>
            <person name="Yang Y."/>
        </authorList>
    </citation>
    <scope>NUCLEOTIDE SEQUENCE [LARGE SCALE GENOMIC DNA]</scope>
    <source>
        <strain evidence="2">Cfa_2016G</strain>
        <tissue evidence="2">Leaf</tissue>
    </source>
</reference>
<dbReference type="EMBL" id="VIBQ01000012">
    <property type="protein sequence ID" value="KAB8342813.1"/>
    <property type="molecule type" value="Genomic_DNA"/>
</dbReference>
<sequence>MGSSQRRAAGNRPGPPFRLQPQPLSTVPLPPSDIPIPSPQPLFAPLRRSAMSMHPGMPEPTLRPHIPVACGPEGPEAGLELQRAMSRAFM</sequence>
<organism evidence="2 3">
    <name type="scientific">Carpinus fangiana</name>
    <dbReference type="NCBI Taxonomy" id="176857"/>
    <lineage>
        <taxon>Eukaryota</taxon>
        <taxon>Viridiplantae</taxon>
        <taxon>Streptophyta</taxon>
        <taxon>Embryophyta</taxon>
        <taxon>Tracheophyta</taxon>
        <taxon>Spermatophyta</taxon>
        <taxon>Magnoliopsida</taxon>
        <taxon>eudicotyledons</taxon>
        <taxon>Gunneridae</taxon>
        <taxon>Pentapetalae</taxon>
        <taxon>rosids</taxon>
        <taxon>fabids</taxon>
        <taxon>Fagales</taxon>
        <taxon>Betulaceae</taxon>
        <taxon>Carpinus</taxon>
    </lineage>
</organism>
<accession>A0A5N6KUF6</accession>
<evidence type="ECO:0000256" key="1">
    <source>
        <dbReference type="SAM" id="MobiDB-lite"/>
    </source>
</evidence>
<evidence type="ECO:0000313" key="2">
    <source>
        <dbReference type="EMBL" id="KAB8342813.1"/>
    </source>
</evidence>
<proteinExistence type="predicted"/>
<dbReference type="Proteomes" id="UP000327013">
    <property type="component" value="Unassembled WGS sequence"/>
</dbReference>
<gene>
    <name evidence="2" type="ORF">FH972_022411</name>
</gene>
<feature type="compositionally biased region" description="Pro residues" evidence="1">
    <location>
        <begin position="28"/>
        <end position="42"/>
    </location>
</feature>
<evidence type="ECO:0000313" key="3">
    <source>
        <dbReference type="Proteomes" id="UP000327013"/>
    </source>
</evidence>
<dbReference type="AlphaFoldDB" id="A0A5N6KUF6"/>
<protein>
    <submittedName>
        <fullName evidence="2">Uncharacterized protein</fullName>
    </submittedName>
</protein>
<feature type="region of interest" description="Disordered" evidence="1">
    <location>
        <begin position="1"/>
        <end position="43"/>
    </location>
</feature>
<comment type="caution">
    <text evidence="2">The sequence shown here is derived from an EMBL/GenBank/DDBJ whole genome shotgun (WGS) entry which is preliminary data.</text>
</comment>
<keyword evidence="3" id="KW-1185">Reference proteome</keyword>